<dbReference type="AlphaFoldDB" id="A0A6P2D438"/>
<dbReference type="KEGG" id="gms:SOIL9_18050"/>
<gene>
    <name evidence="2" type="ORF">SOIL9_18050</name>
</gene>
<dbReference type="Gene3D" id="3.40.50.1820">
    <property type="entry name" value="alpha/beta hydrolase"/>
    <property type="match status" value="1"/>
</dbReference>
<dbReference type="GO" id="GO:0016787">
    <property type="term" value="F:hydrolase activity"/>
    <property type="evidence" value="ECO:0007669"/>
    <property type="project" value="UniProtKB-KW"/>
</dbReference>
<evidence type="ECO:0000313" key="3">
    <source>
        <dbReference type="Proteomes" id="UP000464178"/>
    </source>
</evidence>
<dbReference type="RefSeq" id="WP_162670262.1">
    <property type="nucleotide sequence ID" value="NZ_LR593886.1"/>
</dbReference>
<dbReference type="InterPro" id="IPR029058">
    <property type="entry name" value="AB_hydrolase_fold"/>
</dbReference>
<proteinExistence type="predicted"/>
<dbReference type="SUPFAM" id="SSF53474">
    <property type="entry name" value="alpha/beta-Hydrolases"/>
    <property type="match status" value="1"/>
</dbReference>
<evidence type="ECO:0000313" key="2">
    <source>
        <dbReference type="EMBL" id="VTR95909.1"/>
    </source>
</evidence>
<name>A0A6P2D438_9BACT</name>
<reference evidence="2 3" key="1">
    <citation type="submission" date="2019-05" db="EMBL/GenBank/DDBJ databases">
        <authorList>
            <consortium name="Science for Life Laboratories"/>
        </authorList>
    </citation>
    <scope>NUCLEOTIDE SEQUENCE [LARGE SCALE GENOMIC DNA]</scope>
    <source>
        <strain evidence="2">Soil9</strain>
    </source>
</reference>
<dbReference type="EMBL" id="LR593886">
    <property type="protein sequence ID" value="VTR95909.1"/>
    <property type="molecule type" value="Genomic_DNA"/>
</dbReference>
<keyword evidence="2" id="KW-0378">Hydrolase</keyword>
<dbReference type="InterPro" id="IPR000073">
    <property type="entry name" value="AB_hydrolase_1"/>
</dbReference>
<organism evidence="2 3">
    <name type="scientific">Gemmata massiliana</name>
    <dbReference type="NCBI Taxonomy" id="1210884"/>
    <lineage>
        <taxon>Bacteria</taxon>
        <taxon>Pseudomonadati</taxon>
        <taxon>Planctomycetota</taxon>
        <taxon>Planctomycetia</taxon>
        <taxon>Gemmatales</taxon>
        <taxon>Gemmataceae</taxon>
        <taxon>Gemmata</taxon>
    </lineage>
</organism>
<keyword evidence="3" id="KW-1185">Reference proteome</keyword>
<accession>A0A6P2D438</accession>
<protein>
    <recommendedName>
        <fullName evidence="1">AB hydrolase-1 domain-containing protein</fullName>
    </recommendedName>
</protein>
<dbReference type="Pfam" id="PF12697">
    <property type="entry name" value="Abhydrolase_6"/>
    <property type="match status" value="1"/>
</dbReference>
<feature type="domain" description="AB hydrolase-1" evidence="1">
    <location>
        <begin position="46"/>
        <end position="209"/>
    </location>
</feature>
<evidence type="ECO:0000259" key="1">
    <source>
        <dbReference type="Pfam" id="PF12697"/>
    </source>
</evidence>
<dbReference type="Proteomes" id="UP000464178">
    <property type="component" value="Chromosome"/>
</dbReference>
<sequence>MNQEAPETARVPIILLSGMAADERLFGPQLAHFPDLQVLPWIEPRPGESLRNYAARLAELIEPDQSCLIGGASFGGIVALEMAVHLRARECVLIGSVRSPIELPLRWRLLWPVTLLGPNRLGALAGLIARWGRRFLSGGTIRRLRRLSQPEAAFVRWAMCAVTHWRARPATRRVRVFQIHGANDQTLPVALTRPGVIVPTGGHALTLFSAAIVNEFLSEVVRQVVPSQSARSIEN</sequence>